<name>A0ABU5H8D5_9BACT</name>
<organism evidence="1 2">
    <name type="scientific">Hyalangium rubrum</name>
    <dbReference type="NCBI Taxonomy" id="3103134"/>
    <lineage>
        <taxon>Bacteria</taxon>
        <taxon>Pseudomonadati</taxon>
        <taxon>Myxococcota</taxon>
        <taxon>Myxococcia</taxon>
        <taxon>Myxococcales</taxon>
        <taxon>Cystobacterineae</taxon>
        <taxon>Archangiaceae</taxon>
        <taxon>Hyalangium</taxon>
    </lineage>
</organism>
<dbReference type="EMBL" id="JAXIVS010000007">
    <property type="protein sequence ID" value="MDY7229032.1"/>
    <property type="molecule type" value="Genomic_DNA"/>
</dbReference>
<sequence length="70" mass="7974">MTLSRLLHLSVAERIQLVEDLWDSVAAYPEQVETSPEQLAELEKRLAELDAAPEGRESWDEVKARILKSL</sequence>
<dbReference type="InterPro" id="IPR013406">
    <property type="entry name" value="CHP02574_addiction_mod"/>
</dbReference>
<evidence type="ECO:0000313" key="2">
    <source>
        <dbReference type="Proteomes" id="UP001291309"/>
    </source>
</evidence>
<accession>A0ABU5H8D5</accession>
<dbReference type="NCBIfam" id="TIGR02574">
    <property type="entry name" value="stabl_TIGR02574"/>
    <property type="match status" value="1"/>
</dbReference>
<dbReference type="Proteomes" id="UP001291309">
    <property type="component" value="Unassembled WGS sequence"/>
</dbReference>
<dbReference type="RefSeq" id="WP_321547755.1">
    <property type="nucleotide sequence ID" value="NZ_JAXIVS010000007.1"/>
</dbReference>
<dbReference type="Pfam" id="PF09720">
    <property type="entry name" value="Unstab_antitox"/>
    <property type="match status" value="1"/>
</dbReference>
<evidence type="ECO:0000313" key="1">
    <source>
        <dbReference type="EMBL" id="MDY7229032.1"/>
    </source>
</evidence>
<proteinExistence type="predicted"/>
<protein>
    <submittedName>
        <fullName evidence="1">Addiction module protein</fullName>
    </submittedName>
</protein>
<comment type="caution">
    <text evidence="1">The sequence shown here is derived from an EMBL/GenBank/DDBJ whole genome shotgun (WGS) entry which is preliminary data.</text>
</comment>
<keyword evidence="2" id="KW-1185">Reference proteome</keyword>
<gene>
    <name evidence="1" type="ORF">SYV04_21650</name>
</gene>
<reference evidence="1 2" key="1">
    <citation type="submission" date="2023-12" db="EMBL/GenBank/DDBJ databases">
        <title>the genome sequence of Hyalangium sp. s54d21.</title>
        <authorList>
            <person name="Zhang X."/>
        </authorList>
    </citation>
    <scope>NUCLEOTIDE SEQUENCE [LARGE SCALE GENOMIC DNA]</scope>
    <source>
        <strain evidence="2">s54d21</strain>
    </source>
</reference>